<dbReference type="AlphaFoldDB" id="A0A2U2HFA2"/>
<dbReference type="GO" id="GO:0009435">
    <property type="term" value="P:NAD+ biosynthetic process"/>
    <property type="evidence" value="ECO:0007669"/>
    <property type="project" value="InterPro"/>
</dbReference>
<dbReference type="InterPro" id="IPR005288">
    <property type="entry name" value="NadB"/>
</dbReference>
<organism evidence="1 2">
    <name type="scientific">Massilia glaciei</name>
    <dbReference type="NCBI Taxonomy" id="1524097"/>
    <lineage>
        <taxon>Bacteria</taxon>
        <taxon>Pseudomonadati</taxon>
        <taxon>Pseudomonadota</taxon>
        <taxon>Betaproteobacteria</taxon>
        <taxon>Burkholderiales</taxon>
        <taxon>Oxalobacteraceae</taxon>
        <taxon>Telluria group</taxon>
        <taxon>Massilia</taxon>
    </lineage>
</organism>
<dbReference type="InterPro" id="IPR036188">
    <property type="entry name" value="FAD/NAD-bd_sf"/>
</dbReference>
<dbReference type="EMBL" id="PXWF02000292">
    <property type="protein sequence ID" value="PWF42720.1"/>
    <property type="molecule type" value="Genomic_DNA"/>
</dbReference>
<dbReference type="RefSeq" id="WP_106759551.1">
    <property type="nucleotide sequence ID" value="NZ_PXWF02000292.1"/>
</dbReference>
<sequence>MTHIDCDIAVIGASLGGVMAAWQAAGEGRKVVLAAEFDWLGGQLTSQGVPPDEHPLIESGGASDSYRAMRAALRDLYLNHPEFSDNSVMTEGCNPGDGWVSRLCIEPRLAADYIEQLLAPLVGSGDLRIERGVRLLGARREGRRIVEVQLQDSADNAIGIRAAWFLDATDTGALIKAADLPYRLGKEAHAEFGEPDAPLEADRLDQQPVTMVMALRRTGSDNAVGAAPPDYGFWVRHALPHYDHLQFGENIPGSGRGQSVKLPLFGSGDTLDMWRYRRVVCAHNWQPPRREVSLVNWAQNDYGLHPLLDGPFGEAEVVRAARDLSLCLLHWLRTEAPRPDGALGYPELAPAPDVLGSADGLAQQVYVRESRRIVGLECLSQTDIALGAAGPVPTTLANSVGVAWYNLDIHPTCVSGHGVNARVRPFCLPLGSFIPRDCDNLIPACKNIGITHLVNACTRVHPAEWLIGEVAGLLAAFAMDSGRALADIHADPSLVRRFQTRLKAAGIPLSWNGAQLASLPHNSH</sequence>
<dbReference type="GO" id="GO:0008734">
    <property type="term" value="F:L-aspartate oxidase activity"/>
    <property type="evidence" value="ECO:0007669"/>
    <property type="project" value="InterPro"/>
</dbReference>
<dbReference type="PANTHER" id="PTHR42716">
    <property type="entry name" value="L-ASPARTATE OXIDASE"/>
    <property type="match status" value="1"/>
</dbReference>
<reference evidence="1 2" key="1">
    <citation type="submission" date="2018-04" db="EMBL/GenBank/DDBJ databases">
        <title>Massilia violaceinigra sp. nov., a novel purple-pigmented bacterium isolated from Tianshan glacier, Xinjiang, China.</title>
        <authorList>
            <person name="Wang H."/>
        </authorList>
    </citation>
    <scope>NUCLEOTIDE SEQUENCE [LARGE SCALE GENOMIC DNA]</scope>
    <source>
        <strain evidence="1 2">B448-2</strain>
    </source>
</reference>
<accession>A0A2U2HFA2</accession>
<protein>
    <submittedName>
        <fullName evidence="1">FAD-dependent oxidoreductase</fullName>
    </submittedName>
</protein>
<comment type="caution">
    <text evidence="1">The sequence shown here is derived from an EMBL/GenBank/DDBJ whole genome shotgun (WGS) entry which is preliminary data.</text>
</comment>
<evidence type="ECO:0000313" key="1">
    <source>
        <dbReference type="EMBL" id="PWF42720.1"/>
    </source>
</evidence>
<keyword evidence="2" id="KW-1185">Reference proteome</keyword>
<dbReference type="Proteomes" id="UP000241421">
    <property type="component" value="Unassembled WGS sequence"/>
</dbReference>
<evidence type="ECO:0000313" key="2">
    <source>
        <dbReference type="Proteomes" id="UP000241421"/>
    </source>
</evidence>
<dbReference type="SUPFAM" id="SSF51905">
    <property type="entry name" value="FAD/NAD(P)-binding domain"/>
    <property type="match status" value="1"/>
</dbReference>
<dbReference type="Pfam" id="PF12831">
    <property type="entry name" value="FAD_oxidored"/>
    <property type="match status" value="1"/>
</dbReference>
<gene>
    <name evidence="1" type="ORF">C7C56_022275</name>
</gene>
<dbReference type="PANTHER" id="PTHR42716:SF1">
    <property type="entry name" value="SLL0471 PROTEIN"/>
    <property type="match status" value="1"/>
</dbReference>
<dbReference type="Gene3D" id="3.50.50.60">
    <property type="entry name" value="FAD/NAD(P)-binding domain"/>
    <property type="match status" value="1"/>
</dbReference>
<name>A0A2U2HFA2_9BURK</name>
<dbReference type="OrthoDB" id="615715at2"/>
<proteinExistence type="predicted"/>